<dbReference type="Proteomes" id="UP000198816">
    <property type="component" value="Unassembled WGS sequence"/>
</dbReference>
<dbReference type="InterPro" id="IPR026483">
    <property type="entry name" value="Cas_Csx17"/>
</dbReference>
<dbReference type="EMBL" id="FNNZ01000018">
    <property type="protein sequence ID" value="SDX24961.1"/>
    <property type="molecule type" value="Genomic_DNA"/>
</dbReference>
<sequence length="769" mass="84051">MIHIHRLGGCAPTPLAHYLKAIGILRLIAEQADVSARGWWDGDLFRLSTTLDADELNSFFMSRYKPTPMLSPWNKGSGFYSVKDAGLHPVEHSTAPRFSNLRDGIKASRDLLDDLIEADQAVRSIKDESKTKGLSRTARAGLRSSADYKQRLAEAERRFKRCKAELIPAVRRSWRGPHRDWIDAAMVLADDDSAMFPSLLGTGGNDGRLDFTNNFLQRLGDIFDLTSPSGRHRDSTEEWIRGALWGEPAAGSQTGCAVGQYLPGTAGGANNDNGPDGNSLLNPLDFLLMLEGSVLFTAHATRRLGSRKGIRAAAPFAVDAQAAGYASASGSDETARGEQWMPLWNKPFRLYELKRVLAEGRAQIGAHASSDPLDLARAIARLGTARGISSFQRYGYIERNGQSNLAVPLGRFNVPERANTELECLDDLDGWLVRIRREARSKNASGPFKQAERQLGDALLAVTQHPTEAMRWQRVLLALVGIEAVQVNGSGFKAGPIPKLRPAWVAAADDGGPEIRLAVALALQQGGFEGKDARRWNSVRRHWLPLDQRDLQRFAQAGSVGHTHLLDGPERVIQGRVGLEDAVALVERRLIEATQHGQRRLPLRAAHRAAALSPDLAALCNGAIDLDRTMALARALMALNPSMWQHEPVALSRPASDSINDNIPDDAWLVLRLALLPEPLRVSGGTNKIEIRTDPAIVRRLANGDAATALQLALRRLDSVGIRAAVRSTSLPATTARRWAAALAFPISPSTATRYLRRLDPTIDSTKED</sequence>
<protein>
    <submittedName>
        <fullName evidence="1">CRISPR-associated protein Csx17</fullName>
    </submittedName>
</protein>
<name>A0A1H3A683_THIRO</name>
<accession>A0A1H3A683</accession>
<dbReference type="NCBIfam" id="TIGR04113">
    <property type="entry name" value="cas_csx17"/>
    <property type="match status" value="1"/>
</dbReference>
<dbReference type="AlphaFoldDB" id="A0A1H3A683"/>
<reference evidence="2" key="1">
    <citation type="submission" date="2016-10" db="EMBL/GenBank/DDBJ databases">
        <authorList>
            <person name="Varghese N."/>
            <person name="Submissions S."/>
        </authorList>
    </citation>
    <scope>NUCLEOTIDE SEQUENCE [LARGE SCALE GENOMIC DNA]</scope>
    <source>
        <strain evidence="2">DSM 217</strain>
    </source>
</reference>
<dbReference type="RefSeq" id="WP_093035141.1">
    <property type="nucleotide sequence ID" value="NZ_FNNZ01000018.1"/>
</dbReference>
<dbReference type="STRING" id="1058.SAMN05421783_11877"/>
<gene>
    <name evidence="1" type="ORF">SAMN05421783_11877</name>
</gene>
<dbReference type="OrthoDB" id="441343at2"/>
<keyword evidence="2" id="KW-1185">Reference proteome</keyword>
<proteinExistence type="predicted"/>
<evidence type="ECO:0000313" key="2">
    <source>
        <dbReference type="Proteomes" id="UP000198816"/>
    </source>
</evidence>
<evidence type="ECO:0000313" key="1">
    <source>
        <dbReference type="EMBL" id="SDX24961.1"/>
    </source>
</evidence>
<organism evidence="1 2">
    <name type="scientific">Thiocapsa roseopersicina</name>
    <dbReference type="NCBI Taxonomy" id="1058"/>
    <lineage>
        <taxon>Bacteria</taxon>
        <taxon>Pseudomonadati</taxon>
        <taxon>Pseudomonadota</taxon>
        <taxon>Gammaproteobacteria</taxon>
        <taxon>Chromatiales</taxon>
        <taxon>Chromatiaceae</taxon>
        <taxon>Thiocapsa</taxon>
    </lineage>
</organism>